<feature type="non-terminal residue" evidence="1">
    <location>
        <position position="68"/>
    </location>
</feature>
<proteinExistence type="predicted"/>
<comment type="caution">
    <text evidence="1">The sequence shown here is derived from an EMBL/GenBank/DDBJ whole genome shotgun (WGS) entry which is preliminary data.</text>
</comment>
<accession>A0A9N9J6S3</accession>
<dbReference type="Proteomes" id="UP000789396">
    <property type="component" value="Unassembled WGS sequence"/>
</dbReference>
<keyword evidence="2" id="KW-1185">Reference proteome</keyword>
<protein>
    <submittedName>
        <fullName evidence="1">14755_t:CDS:1</fullName>
    </submittedName>
</protein>
<dbReference type="AlphaFoldDB" id="A0A9N9J6S3"/>
<dbReference type="OrthoDB" id="2402233at2759"/>
<organism evidence="1 2">
    <name type="scientific">Racocetra fulgida</name>
    <dbReference type="NCBI Taxonomy" id="60492"/>
    <lineage>
        <taxon>Eukaryota</taxon>
        <taxon>Fungi</taxon>
        <taxon>Fungi incertae sedis</taxon>
        <taxon>Mucoromycota</taxon>
        <taxon>Glomeromycotina</taxon>
        <taxon>Glomeromycetes</taxon>
        <taxon>Diversisporales</taxon>
        <taxon>Gigasporaceae</taxon>
        <taxon>Racocetra</taxon>
    </lineage>
</organism>
<dbReference type="Gene3D" id="1.10.10.60">
    <property type="entry name" value="Homeodomain-like"/>
    <property type="match status" value="1"/>
</dbReference>
<reference evidence="1" key="1">
    <citation type="submission" date="2021-06" db="EMBL/GenBank/DDBJ databases">
        <authorList>
            <person name="Kallberg Y."/>
            <person name="Tangrot J."/>
            <person name="Rosling A."/>
        </authorList>
    </citation>
    <scope>NUCLEOTIDE SEQUENCE</scope>
    <source>
        <strain evidence="1">IN212</strain>
    </source>
</reference>
<evidence type="ECO:0000313" key="1">
    <source>
        <dbReference type="EMBL" id="CAG8767775.1"/>
    </source>
</evidence>
<dbReference type="EMBL" id="CAJVPZ010044580">
    <property type="protein sequence ID" value="CAG8767775.1"/>
    <property type="molecule type" value="Genomic_DNA"/>
</dbReference>
<name>A0A9N9J6S3_9GLOM</name>
<sequence length="68" mass="8108">MPKKRTTLKGYQKKELCLTKLSNPKLTNNELADQYHISKNSVRDILRESDYWINLDFNSHEAQSQRNR</sequence>
<evidence type="ECO:0000313" key="2">
    <source>
        <dbReference type="Proteomes" id="UP000789396"/>
    </source>
</evidence>
<gene>
    <name evidence="1" type="ORF">RFULGI_LOCUS14825</name>
</gene>